<sequence length="62" mass="7007">MDINRAQEIMNADVYVNVNYHGIPVFIQEVNQQAAKVFPLDSMEHVQEVDLDGLNESGPIHL</sequence>
<evidence type="ECO:0000256" key="2">
    <source>
        <dbReference type="ARBA" id="ARBA00006573"/>
    </source>
</evidence>
<dbReference type="Pfam" id="PF08141">
    <property type="entry name" value="SspH"/>
    <property type="match status" value="1"/>
</dbReference>
<dbReference type="GO" id="GO:0030435">
    <property type="term" value="P:sporulation resulting in formation of a cellular spore"/>
    <property type="evidence" value="ECO:0007669"/>
    <property type="project" value="UniProtKB-KW"/>
</dbReference>
<name>A0A920C5A8_9BACI</name>
<organism evidence="4 5">
    <name type="scientific">Ornithinibacillus bavariensis</name>
    <dbReference type="NCBI Taxonomy" id="545502"/>
    <lineage>
        <taxon>Bacteria</taxon>
        <taxon>Bacillati</taxon>
        <taxon>Bacillota</taxon>
        <taxon>Bacilli</taxon>
        <taxon>Bacillales</taxon>
        <taxon>Bacillaceae</taxon>
        <taxon>Ornithinibacillus</taxon>
    </lineage>
</organism>
<proteinExistence type="inferred from homology"/>
<accession>A0A920C5A8</accession>
<dbReference type="EMBL" id="BORP01000002">
    <property type="protein sequence ID" value="GIO26621.1"/>
    <property type="molecule type" value="Genomic_DNA"/>
</dbReference>
<dbReference type="NCBIfam" id="TIGR02861">
    <property type="entry name" value="SASP_H"/>
    <property type="match status" value="1"/>
</dbReference>
<dbReference type="Proteomes" id="UP000676917">
    <property type="component" value="Unassembled WGS sequence"/>
</dbReference>
<keyword evidence="5" id="KW-1185">Reference proteome</keyword>
<comment type="caution">
    <text evidence="4">The sequence shown here is derived from an EMBL/GenBank/DDBJ whole genome shotgun (WGS) entry which is preliminary data.</text>
</comment>
<evidence type="ECO:0000313" key="4">
    <source>
        <dbReference type="EMBL" id="GIO26621.1"/>
    </source>
</evidence>
<comment type="subcellular location">
    <subcellularLocation>
        <location evidence="1">Spore core</location>
    </subcellularLocation>
</comment>
<reference evidence="4" key="1">
    <citation type="submission" date="2021-03" db="EMBL/GenBank/DDBJ databases">
        <title>Antimicrobial resistance genes in bacteria isolated from Japanese honey, and their potential for conferring macrolide and lincosamide resistance in the American foulbrood pathogen Paenibacillus larvae.</title>
        <authorList>
            <person name="Okamoto M."/>
            <person name="Kumagai M."/>
            <person name="Kanamori H."/>
            <person name="Takamatsu D."/>
        </authorList>
    </citation>
    <scope>NUCLEOTIDE SEQUENCE</scope>
    <source>
        <strain evidence="4">J43TS3</strain>
    </source>
</reference>
<dbReference type="InterPro" id="IPR012610">
    <property type="entry name" value="SASP_SspH"/>
</dbReference>
<gene>
    <name evidence="4" type="ORF">J43TS3_12320</name>
</gene>
<keyword evidence="3" id="KW-0749">Sporulation</keyword>
<evidence type="ECO:0000256" key="1">
    <source>
        <dbReference type="ARBA" id="ARBA00004288"/>
    </source>
</evidence>
<dbReference type="RefSeq" id="WP_212920141.1">
    <property type="nucleotide sequence ID" value="NZ_BORP01000002.1"/>
</dbReference>
<dbReference type="GO" id="GO:0042601">
    <property type="term" value="C:endospore-forming forespore"/>
    <property type="evidence" value="ECO:0007669"/>
    <property type="project" value="InterPro"/>
</dbReference>
<evidence type="ECO:0000256" key="3">
    <source>
        <dbReference type="ARBA" id="ARBA00022969"/>
    </source>
</evidence>
<evidence type="ECO:0008006" key="6">
    <source>
        <dbReference type="Google" id="ProtNLM"/>
    </source>
</evidence>
<dbReference type="GO" id="GO:0030436">
    <property type="term" value="P:asexual sporulation"/>
    <property type="evidence" value="ECO:0007669"/>
    <property type="project" value="InterPro"/>
</dbReference>
<dbReference type="AlphaFoldDB" id="A0A920C5A8"/>
<protein>
    <recommendedName>
        <fullName evidence="6">SASP H</fullName>
    </recommendedName>
</protein>
<evidence type="ECO:0000313" key="5">
    <source>
        <dbReference type="Proteomes" id="UP000676917"/>
    </source>
</evidence>
<comment type="similarity">
    <text evidence="2">Belongs to the SspH family.</text>
</comment>